<evidence type="ECO:0000313" key="2">
    <source>
        <dbReference type="EMBL" id="GEP67446.1"/>
    </source>
</evidence>
<dbReference type="EMBL" id="BKAL01000001">
    <property type="protein sequence ID" value="GEP67446.1"/>
    <property type="molecule type" value="Genomic_DNA"/>
</dbReference>
<comment type="caution">
    <text evidence="2">The sequence shown here is derived from an EMBL/GenBank/DDBJ whole genome shotgun (WGS) entry which is preliminary data.</text>
</comment>
<accession>A0A512P8B6</accession>
<name>A0A512P8B6_9CELL</name>
<dbReference type="PANTHER" id="PTHR43755:SF1">
    <property type="entry name" value="FAD-DEPENDENT PYRIDINE NUCLEOTIDE-DISULPHIDE OXIDOREDUCTASE"/>
    <property type="match status" value="1"/>
</dbReference>
<proteinExistence type="predicted"/>
<dbReference type="Proteomes" id="UP000321798">
    <property type="component" value="Unassembled WGS sequence"/>
</dbReference>
<dbReference type="Pfam" id="PF07992">
    <property type="entry name" value="Pyr_redox_2"/>
    <property type="match status" value="1"/>
</dbReference>
<dbReference type="GO" id="GO:0016491">
    <property type="term" value="F:oxidoreductase activity"/>
    <property type="evidence" value="ECO:0007669"/>
    <property type="project" value="InterPro"/>
</dbReference>
<organism evidence="2 3">
    <name type="scientific">Cellulomonas soli</name>
    <dbReference type="NCBI Taxonomy" id="931535"/>
    <lineage>
        <taxon>Bacteria</taxon>
        <taxon>Bacillati</taxon>
        <taxon>Actinomycetota</taxon>
        <taxon>Actinomycetes</taxon>
        <taxon>Micrococcales</taxon>
        <taxon>Cellulomonadaceae</taxon>
        <taxon>Cellulomonas</taxon>
    </lineage>
</organism>
<dbReference type="InterPro" id="IPR036188">
    <property type="entry name" value="FAD/NAD-bd_sf"/>
</dbReference>
<dbReference type="AlphaFoldDB" id="A0A512P8B6"/>
<evidence type="ECO:0000259" key="1">
    <source>
        <dbReference type="Pfam" id="PF07992"/>
    </source>
</evidence>
<dbReference type="InterPro" id="IPR023753">
    <property type="entry name" value="FAD/NAD-binding_dom"/>
</dbReference>
<reference evidence="2 3" key="1">
    <citation type="submission" date="2019-07" db="EMBL/GenBank/DDBJ databases">
        <title>Whole genome shotgun sequence of Cellulomonas soli NBRC 109434.</title>
        <authorList>
            <person name="Hosoyama A."/>
            <person name="Uohara A."/>
            <person name="Ohji S."/>
            <person name="Ichikawa N."/>
        </authorList>
    </citation>
    <scope>NUCLEOTIDE SEQUENCE [LARGE SCALE GENOMIC DNA]</scope>
    <source>
        <strain evidence="2 3">NBRC 109434</strain>
    </source>
</reference>
<sequence length="419" mass="46445">MKVMTRRLLVLGAGTAGTMIANRMRRVLDARDWEITIVDKDDVHLYQPGFLFLPFATYRPDQVRRSRHTLLADGIDLVLAGVEQIDAGAGTVTLGDGRVLAYDQLVITTGTSPRPDQTPGMLGDLWRRDVFDFYTFDGAMALQRALQQLTGGRLVVHVTDMPIKCPVAPLEFVFLADAWLRARGMRERTELVFATPLSGAFTQPVAAERLGSLLADRDIRVETDYLVERIDEQGKALVSYDERRIDFDLLVTVPLNMGAEVITRSGLGDELGYVPVDRHTLRSRAYENVFVVGDAADLPTSKAGSVAHFAVETFVHNFPLLVEGREPVDAFDGHANCFVETGNGKGLLIDFDYDTQPLPGTYPLPWVGPMRLLTETRANHLGKLAFRWLYWNALLPGRPIPLPAHMSMRGKDTSLLAAA</sequence>
<feature type="domain" description="FAD/NAD(P)-binding" evidence="1">
    <location>
        <begin position="7"/>
        <end position="148"/>
    </location>
</feature>
<evidence type="ECO:0000313" key="3">
    <source>
        <dbReference type="Proteomes" id="UP000321798"/>
    </source>
</evidence>
<protein>
    <submittedName>
        <fullName evidence="2">Oxidoreductase</fullName>
    </submittedName>
</protein>
<dbReference type="PANTHER" id="PTHR43755">
    <property type="match status" value="1"/>
</dbReference>
<dbReference type="SUPFAM" id="SSF51905">
    <property type="entry name" value="FAD/NAD(P)-binding domain"/>
    <property type="match status" value="2"/>
</dbReference>
<gene>
    <name evidence="2" type="ORF">CSO01_01610</name>
</gene>
<dbReference type="Gene3D" id="3.50.50.60">
    <property type="entry name" value="FAD/NAD(P)-binding domain"/>
    <property type="match status" value="2"/>
</dbReference>
<keyword evidence="3" id="KW-1185">Reference proteome</keyword>
<dbReference type="InterPro" id="IPR052541">
    <property type="entry name" value="SQRD"/>
</dbReference>